<dbReference type="UniPathway" id="UPA00121">
    <property type="reaction ID" value="UER00345"/>
</dbReference>
<evidence type="ECO:0000256" key="8">
    <source>
        <dbReference type="ARBA" id="ARBA00047848"/>
    </source>
</evidence>
<dbReference type="Gene3D" id="3.30.70.260">
    <property type="match status" value="1"/>
</dbReference>
<evidence type="ECO:0000256" key="5">
    <source>
        <dbReference type="ARBA" id="ARBA00023141"/>
    </source>
</evidence>
<reference evidence="12 13" key="1">
    <citation type="submission" date="2016-10" db="EMBL/GenBank/DDBJ databases">
        <authorList>
            <person name="de Groot N.N."/>
        </authorList>
    </citation>
    <scope>NUCLEOTIDE SEQUENCE [LARGE SCALE GENOMIC DNA]</scope>
    <source>
        <strain evidence="12 13">DSM 18346</strain>
    </source>
</reference>
<feature type="domain" description="ACT" evidence="11">
    <location>
        <begin position="191"/>
        <end position="268"/>
    </location>
</feature>
<sequence>MKLGYLGPEGSYSYTAAKYYAPNHMLVGMKTFKEIITAVEEGKLEEGILPIENSTEGAVTQVMDALMKTETSKIQGELILRVRHNLLSIGEAIEEINYVLSHPQALEQCREFFAVNYPHMTLIPCESSSTACQIAKEKGRQYAAIANSWAGENNGLKTLCKDIQDNVNNQTRFIIIGKESILPTGKDKTSIAFSFHDDYPGSLYSILKEFAEEKINLTRIESRPAKIELGKYIFYIDFQGHQKDTRCQGVLNRIEKNINKLKVFGSYPIGRIY</sequence>
<dbReference type="PANTHER" id="PTHR21022">
    <property type="entry name" value="PREPHENATE DEHYDRATASE P PROTEIN"/>
    <property type="match status" value="1"/>
</dbReference>
<gene>
    <name evidence="9" type="primary">pheA</name>
    <name evidence="12" type="ORF">SAMN05660472_00398</name>
</gene>
<evidence type="ECO:0000256" key="2">
    <source>
        <dbReference type="ARBA" id="ARBA00013147"/>
    </source>
</evidence>
<keyword evidence="4 9" id="KW-0028">Amino-acid biosynthesis</keyword>
<dbReference type="CDD" id="cd04905">
    <property type="entry name" value="ACT_CM-PDT"/>
    <property type="match status" value="1"/>
</dbReference>
<dbReference type="InterPro" id="IPR002912">
    <property type="entry name" value="ACT_dom"/>
</dbReference>
<evidence type="ECO:0000256" key="6">
    <source>
        <dbReference type="ARBA" id="ARBA00023222"/>
    </source>
</evidence>
<dbReference type="Pfam" id="PF00800">
    <property type="entry name" value="PDT"/>
    <property type="match status" value="1"/>
</dbReference>
<evidence type="ECO:0000259" key="11">
    <source>
        <dbReference type="PROSITE" id="PS51671"/>
    </source>
</evidence>
<keyword evidence="13" id="KW-1185">Reference proteome</keyword>
<dbReference type="FunFam" id="3.30.70.260:FF:000012">
    <property type="entry name" value="Prephenate dehydratase"/>
    <property type="match status" value="1"/>
</dbReference>
<accession>A0A1G8Y1I6</accession>
<organism evidence="12 13">
    <name type="scientific">Natronincola ferrireducens</name>
    <dbReference type="NCBI Taxonomy" id="393762"/>
    <lineage>
        <taxon>Bacteria</taxon>
        <taxon>Bacillati</taxon>
        <taxon>Bacillota</taxon>
        <taxon>Clostridia</taxon>
        <taxon>Peptostreptococcales</taxon>
        <taxon>Natronincolaceae</taxon>
        <taxon>Natronincola</taxon>
    </lineage>
</organism>
<evidence type="ECO:0000256" key="9">
    <source>
        <dbReference type="RuleBase" id="RU361254"/>
    </source>
</evidence>
<dbReference type="STRING" id="393762.SAMN05660472_00398"/>
<dbReference type="InterPro" id="IPR045865">
    <property type="entry name" value="ACT-like_dom_sf"/>
</dbReference>
<dbReference type="GO" id="GO:0005737">
    <property type="term" value="C:cytoplasm"/>
    <property type="evidence" value="ECO:0007669"/>
    <property type="project" value="TreeGrafter"/>
</dbReference>
<evidence type="ECO:0000256" key="1">
    <source>
        <dbReference type="ARBA" id="ARBA00004741"/>
    </source>
</evidence>
<name>A0A1G8Y1I6_9FIRM</name>
<dbReference type="PROSITE" id="PS51671">
    <property type="entry name" value="ACT"/>
    <property type="match status" value="1"/>
</dbReference>
<evidence type="ECO:0000259" key="10">
    <source>
        <dbReference type="PROSITE" id="PS51171"/>
    </source>
</evidence>
<evidence type="ECO:0000256" key="3">
    <source>
        <dbReference type="ARBA" id="ARBA00021872"/>
    </source>
</evidence>
<keyword evidence="5 9" id="KW-0057">Aromatic amino acid biosynthesis</keyword>
<dbReference type="NCBIfam" id="NF008865">
    <property type="entry name" value="PRK11898.1"/>
    <property type="match status" value="1"/>
</dbReference>
<dbReference type="RefSeq" id="WP_176762007.1">
    <property type="nucleotide sequence ID" value="NZ_FNFP01000001.1"/>
</dbReference>
<proteinExistence type="predicted"/>
<keyword evidence="6 9" id="KW-0584">Phenylalanine biosynthesis</keyword>
<dbReference type="SUPFAM" id="SSF55021">
    <property type="entry name" value="ACT-like"/>
    <property type="match status" value="1"/>
</dbReference>
<feature type="domain" description="Prephenate dehydratase" evidence="10">
    <location>
        <begin position="2"/>
        <end position="178"/>
    </location>
</feature>
<evidence type="ECO:0000256" key="7">
    <source>
        <dbReference type="ARBA" id="ARBA00023239"/>
    </source>
</evidence>
<dbReference type="PANTHER" id="PTHR21022:SF19">
    <property type="entry name" value="PREPHENATE DEHYDRATASE-RELATED"/>
    <property type="match status" value="1"/>
</dbReference>
<dbReference type="PROSITE" id="PS51171">
    <property type="entry name" value="PREPHENATE_DEHYDR_3"/>
    <property type="match status" value="1"/>
</dbReference>
<protein>
    <recommendedName>
        <fullName evidence="3 9">Prephenate dehydratase</fullName>
        <shortName evidence="9">PDT</shortName>
        <ecNumber evidence="2 9">4.2.1.51</ecNumber>
    </recommendedName>
</protein>
<dbReference type="AlphaFoldDB" id="A0A1G8Y1I6"/>
<comment type="pathway">
    <text evidence="1 9">Amino-acid biosynthesis; L-phenylalanine biosynthesis; phenylpyruvate from prephenate: step 1/1.</text>
</comment>
<dbReference type="Proteomes" id="UP000198718">
    <property type="component" value="Unassembled WGS sequence"/>
</dbReference>
<dbReference type="GO" id="GO:0009094">
    <property type="term" value="P:L-phenylalanine biosynthetic process"/>
    <property type="evidence" value="ECO:0007669"/>
    <property type="project" value="UniProtKB-UniPathway"/>
</dbReference>
<dbReference type="InterPro" id="IPR001086">
    <property type="entry name" value="Preph_deHydtase"/>
</dbReference>
<evidence type="ECO:0000313" key="12">
    <source>
        <dbReference type="EMBL" id="SDJ96651.1"/>
    </source>
</evidence>
<dbReference type="Gene3D" id="3.40.190.10">
    <property type="entry name" value="Periplasmic binding protein-like II"/>
    <property type="match status" value="2"/>
</dbReference>
<dbReference type="InterPro" id="IPR018528">
    <property type="entry name" value="Preph_deHydtase_CS"/>
</dbReference>
<comment type="catalytic activity">
    <reaction evidence="8 9">
        <text>prephenate + H(+) = 3-phenylpyruvate + CO2 + H2O</text>
        <dbReference type="Rhea" id="RHEA:21648"/>
        <dbReference type="ChEBI" id="CHEBI:15377"/>
        <dbReference type="ChEBI" id="CHEBI:15378"/>
        <dbReference type="ChEBI" id="CHEBI:16526"/>
        <dbReference type="ChEBI" id="CHEBI:18005"/>
        <dbReference type="ChEBI" id="CHEBI:29934"/>
        <dbReference type="EC" id="4.2.1.51"/>
    </reaction>
</comment>
<keyword evidence="7 9" id="KW-0456">Lyase</keyword>
<dbReference type="GO" id="GO:0004664">
    <property type="term" value="F:prephenate dehydratase activity"/>
    <property type="evidence" value="ECO:0007669"/>
    <property type="project" value="UniProtKB-UniRule"/>
</dbReference>
<dbReference type="EMBL" id="FNFP01000001">
    <property type="protein sequence ID" value="SDJ96651.1"/>
    <property type="molecule type" value="Genomic_DNA"/>
</dbReference>
<dbReference type="SUPFAM" id="SSF53850">
    <property type="entry name" value="Periplasmic binding protein-like II"/>
    <property type="match status" value="1"/>
</dbReference>
<dbReference type="PROSITE" id="PS00858">
    <property type="entry name" value="PREPHENATE_DEHYDR_2"/>
    <property type="match status" value="1"/>
</dbReference>
<dbReference type="EC" id="4.2.1.51" evidence="2 9"/>
<evidence type="ECO:0000313" key="13">
    <source>
        <dbReference type="Proteomes" id="UP000198718"/>
    </source>
</evidence>
<evidence type="ECO:0000256" key="4">
    <source>
        <dbReference type="ARBA" id="ARBA00022605"/>
    </source>
</evidence>